<reference evidence="1 2" key="1">
    <citation type="submission" date="2018-07" db="EMBL/GenBank/DDBJ databases">
        <title>Complete genome sequence of Flavobacterium arcticum type strain SM1502T.</title>
        <authorList>
            <person name="Li Y."/>
            <person name="Li D.-D."/>
        </authorList>
    </citation>
    <scope>NUCLEOTIDE SEQUENCE [LARGE SCALE GENOMIC DNA]</scope>
    <source>
        <strain evidence="1 2">SM1502</strain>
    </source>
</reference>
<dbReference type="EMBL" id="CP031188">
    <property type="protein sequence ID" value="AXG73770.1"/>
    <property type="molecule type" value="Genomic_DNA"/>
</dbReference>
<dbReference type="OrthoDB" id="732094at2"/>
<keyword evidence="2" id="KW-1185">Reference proteome</keyword>
<dbReference type="KEGG" id="fat:DVK85_05785"/>
<gene>
    <name evidence="1" type="ORF">DVK85_05785</name>
</gene>
<organism evidence="1 2">
    <name type="scientific">Flavobacterium arcticum</name>
    <dbReference type="NCBI Taxonomy" id="1784713"/>
    <lineage>
        <taxon>Bacteria</taxon>
        <taxon>Pseudomonadati</taxon>
        <taxon>Bacteroidota</taxon>
        <taxon>Flavobacteriia</taxon>
        <taxon>Flavobacteriales</taxon>
        <taxon>Flavobacteriaceae</taxon>
        <taxon>Flavobacterium</taxon>
    </lineage>
</organism>
<evidence type="ECO:0000313" key="1">
    <source>
        <dbReference type="EMBL" id="AXG73770.1"/>
    </source>
</evidence>
<evidence type="ECO:0008006" key="3">
    <source>
        <dbReference type="Google" id="ProtNLM"/>
    </source>
</evidence>
<name>A0A345HB10_9FLAO</name>
<sequence>MNALDEVVSMMSLKDKKSFVTYLGKKNKRKDVHNINFFKLLETDDINTLKNRYKTKKSADVYHALRKRMYDSLIAFMANRTFEYTTSAEHEVLRLLVVARAFLEHNLYKTAFKCLAKAETKALTLEQFSLLNEIYHTQIQFAHIEGSPQLDGVIAKFTANRQKLYYEEQLNLGYALLRKELADIYHKGKIVDLRALIQNTIKSLNISLDEVLTFKSLYQILFIANEYASINSDYSLITSFVNKSLPFIQDKKELAGKHLYYHIYVLYFIANIYFRNREFATSLRYLELMQEQMQVQNKKYYKRFFMRWSLLLGLNQHYTNNPDAAKATIQKALNQQKGDVTDLNDLLLCMVVFYSQQADKTAFKYMRQFAHTDSWYEKRMGMDWAIKKALVEIILQAEFDNQELALSRIKGFKRRYKKYLTDVKEGKVLEYVQLAEKYILNADVIYTKLFNDKLQELMAMATATQDVFVLSFIAWLYAKTQNKPVYEVTLSLLNESATV</sequence>
<evidence type="ECO:0000313" key="2">
    <source>
        <dbReference type="Proteomes" id="UP000253951"/>
    </source>
</evidence>
<proteinExistence type="predicted"/>
<dbReference type="AlphaFoldDB" id="A0A345HB10"/>
<protein>
    <recommendedName>
        <fullName evidence="3">Tetratricopeptide repeat protein</fullName>
    </recommendedName>
</protein>
<dbReference type="Proteomes" id="UP000253951">
    <property type="component" value="Chromosome"/>
</dbReference>
<dbReference type="RefSeq" id="WP_114677529.1">
    <property type="nucleotide sequence ID" value="NZ_CP031188.1"/>
</dbReference>
<accession>A0A345HB10</accession>